<dbReference type="Proteomes" id="UP001219567">
    <property type="component" value="Chromosome 4"/>
</dbReference>
<dbReference type="InterPro" id="IPR005097">
    <property type="entry name" value="Sacchrp_dh_NADP-bd"/>
</dbReference>
<dbReference type="GO" id="GO:0005739">
    <property type="term" value="C:mitochondrion"/>
    <property type="evidence" value="ECO:0007669"/>
    <property type="project" value="TreeGrafter"/>
</dbReference>
<gene>
    <name evidence="4" type="ORF">MYAM1_002925</name>
</gene>
<keyword evidence="5" id="KW-1185">Reference proteome</keyword>
<reference evidence="4 5" key="1">
    <citation type="submission" date="2023-03" db="EMBL/GenBank/DDBJ databases">
        <title>Mating type loci evolution in Malassezia.</title>
        <authorList>
            <person name="Coelho M.A."/>
        </authorList>
    </citation>
    <scope>NUCLEOTIDE SEQUENCE [LARGE SCALE GENOMIC DNA]</scope>
    <source>
        <strain evidence="4 5">CBS 9725</strain>
    </source>
</reference>
<dbReference type="AlphaFoldDB" id="A0AAJ5YZ13"/>
<keyword evidence="2" id="KW-0472">Membrane</keyword>
<comment type="similarity">
    <text evidence="1">Belongs to the saccharopine dehydrogenase family.</text>
</comment>
<evidence type="ECO:0000256" key="1">
    <source>
        <dbReference type="ARBA" id="ARBA00038048"/>
    </source>
</evidence>
<dbReference type="PANTHER" id="PTHR12286:SF5">
    <property type="entry name" value="SACCHAROPINE DEHYDROGENASE-LIKE OXIDOREDUCTASE"/>
    <property type="match status" value="1"/>
</dbReference>
<keyword evidence="2" id="KW-1133">Transmembrane helix</keyword>
<organism evidence="4 5">
    <name type="scientific">Malassezia yamatoensis</name>
    <dbReference type="NCBI Taxonomy" id="253288"/>
    <lineage>
        <taxon>Eukaryota</taxon>
        <taxon>Fungi</taxon>
        <taxon>Dikarya</taxon>
        <taxon>Basidiomycota</taxon>
        <taxon>Ustilaginomycotina</taxon>
        <taxon>Malasseziomycetes</taxon>
        <taxon>Malasseziales</taxon>
        <taxon>Malasseziaceae</taxon>
        <taxon>Malassezia</taxon>
    </lineage>
</organism>
<dbReference type="InterPro" id="IPR036291">
    <property type="entry name" value="NAD(P)-bd_dom_sf"/>
</dbReference>
<dbReference type="SUPFAM" id="SSF51735">
    <property type="entry name" value="NAD(P)-binding Rossmann-fold domains"/>
    <property type="match status" value="1"/>
</dbReference>
<protein>
    <recommendedName>
        <fullName evidence="3">Saccharopine dehydrogenase NADP binding domain-containing protein</fullName>
    </recommendedName>
</protein>
<evidence type="ECO:0000313" key="4">
    <source>
        <dbReference type="EMBL" id="WFD00178.1"/>
    </source>
</evidence>
<accession>A0AAJ5YZ13</accession>
<dbReference type="Gene3D" id="3.40.50.720">
    <property type="entry name" value="NAD(P)-binding Rossmann-like Domain"/>
    <property type="match status" value="1"/>
</dbReference>
<dbReference type="GO" id="GO:0005886">
    <property type="term" value="C:plasma membrane"/>
    <property type="evidence" value="ECO:0007669"/>
    <property type="project" value="TreeGrafter"/>
</dbReference>
<dbReference type="GO" id="GO:0009247">
    <property type="term" value="P:glycolipid biosynthetic process"/>
    <property type="evidence" value="ECO:0007669"/>
    <property type="project" value="TreeGrafter"/>
</dbReference>
<dbReference type="Pfam" id="PF03435">
    <property type="entry name" value="Sacchrp_dh_NADP"/>
    <property type="match status" value="1"/>
</dbReference>
<feature type="transmembrane region" description="Helical" evidence="2">
    <location>
        <begin position="278"/>
        <end position="298"/>
    </location>
</feature>
<dbReference type="EMBL" id="CP119946">
    <property type="protein sequence ID" value="WFD00178.1"/>
    <property type="molecule type" value="Genomic_DNA"/>
</dbReference>
<evidence type="ECO:0000256" key="2">
    <source>
        <dbReference type="SAM" id="Phobius"/>
    </source>
</evidence>
<dbReference type="InterPro" id="IPR051276">
    <property type="entry name" value="Saccharopine_DH-like_oxidrdct"/>
</dbReference>
<dbReference type="GO" id="GO:0005811">
    <property type="term" value="C:lipid droplet"/>
    <property type="evidence" value="ECO:0007669"/>
    <property type="project" value="TreeGrafter"/>
</dbReference>
<sequence length="419" mass="45446">MARPEYDVALYGATGFTGKLIAQYLASHPQSPRVILAGRNKSKLELVREQLRGITKDRLQAITLMEATLNDPQSIKTLASSAKVLINAVGPYTLHGGVQVAQAVAEVGGSYLDLTGETAVYAEMVEKVEPIAKQTNAIIVPSAGFDSLPFDLTTFLAVEEVKKVAGLEAEIGTVLLGYSLKAGMSGGTLGSAVAISEGPEALRYTKPYWLSPIQGKQQLRLTLPYYVPQFNAYGANAIITPHNTRVVNRTWGLLEQAKVPVRYGTSFRYNEARVNTSYLQALFSTVFLTLFALLLEYFRIIRFMAVKLLPPGQGPSLEQQLNGYLEVRTLASSRDGKVKGLVTFKTKGDPGYLKTAAFISEAALAIAFNAELLTPLAQQGGVVTPATLGALILRERLTKFAGVVIHARDVTEMRNLHDI</sequence>
<proteinExistence type="inferred from homology"/>
<feature type="domain" description="Saccharopine dehydrogenase NADP binding" evidence="3">
    <location>
        <begin position="8"/>
        <end position="140"/>
    </location>
</feature>
<name>A0AAJ5YZ13_9BASI</name>
<evidence type="ECO:0000259" key="3">
    <source>
        <dbReference type="Pfam" id="PF03435"/>
    </source>
</evidence>
<evidence type="ECO:0000313" key="5">
    <source>
        <dbReference type="Proteomes" id="UP001219567"/>
    </source>
</evidence>
<dbReference type="PANTHER" id="PTHR12286">
    <property type="entry name" value="SACCHAROPINE DEHYDROGENASE-LIKE OXIDOREDUCTASE"/>
    <property type="match status" value="1"/>
</dbReference>
<keyword evidence="2" id="KW-0812">Transmembrane</keyword>